<protein>
    <recommendedName>
        <fullName evidence="4">DUF892 family protein</fullName>
    </recommendedName>
</protein>
<feature type="compositionally biased region" description="Low complexity" evidence="1">
    <location>
        <begin position="1"/>
        <end position="20"/>
    </location>
</feature>
<evidence type="ECO:0000313" key="3">
    <source>
        <dbReference type="Proteomes" id="UP001269081"/>
    </source>
</evidence>
<evidence type="ECO:0000313" key="2">
    <source>
        <dbReference type="EMBL" id="MDR7211723.1"/>
    </source>
</evidence>
<dbReference type="EMBL" id="JAVDWQ010000014">
    <property type="protein sequence ID" value="MDR7211723.1"/>
    <property type="molecule type" value="Genomic_DNA"/>
</dbReference>
<organism evidence="2 3">
    <name type="scientific">Flavobacterium piscis</name>
    <dbReference type="NCBI Taxonomy" id="1114874"/>
    <lineage>
        <taxon>Bacteria</taxon>
        <taxon>Pseudomonadati</taxon>
        <taxon>Bacteroidota</taxon>
        <taxon>Flavobacteriia</taxon>
        <taxon>Flavobacteriales</taxon>
        <taxon>Flavobacteriaceae</taxon>
        <taxon>Flavobacterium</taxon>
    </lineage>
</organism>
<keyword evidence="3" id="KW-1185">Reference proteome</keyword>
<dbReference type="PANTHER" id="PTHR30565">
    <property type="entry name" value="PROTEIN YCIF"/>
    <property type="match status" value="1"/>
</dbReference>
<dbReference type="InterPro" id="IPR047114">
    <property type="entry name" value="YciF"/>
</dbReference>
<dbReference type="Pfam" id="PF05974">
    <property type="entry name" value="DUF892"/>
    <property type="match status" value="1"/>
</dbReference>
<sequence length="99" mass="10808">MKTAEKNTTTAKTKAAVTKNKTTKSKTGPTGVVKAKTSAAEGLRELFTESLKDIYWAEKALIKALPKMAKNATSENLVKAINDHLAVTEEQAERLEKVF</sequence>
<dbReference type="PANTHER" id="PTHR30565:SF9">
    <property type="entry name" value="PROTEIN YCIF"/>
    <property type="match status" value="1"/>
</dbReference>
<evidence type="ECO:0008006" key="4">
    <source>
        <dbReference type="Google" id="ProtNLM"/>
    </source>
</evidence>
<accession>A0ABU1YC44</accession>
<comment type="caution">
    <text evidence="2">The sequence shown here is derived from an EMBL/GenBank/DDBJ whole genome shotgun (WGS) entry which is preliminary data.</text>
</comment>
<evidence type="ECO:0000256" key="1">
    <source>
        <dbReference type="SAM" id="MobiDB-lite"/>
    </source>
</evidence>
<dbReference type="Proteomes" id="UP001269081">
    <property type="component" value="Unassembled WGS sequence"/>
</dbReference>
<dbReference type="InterPro" id="IPR009078">
    <property type="entry name" value="Ferritin-like_SF"/>
</dbReference>
<feature type="region of interest" description="Disordered" evidence="1">
    <location>
        <begin position="1"/>
        <end position="30"/>
    </location>
</feature>
<dbReference type="SUPFAM" id="SSF47240">
    <property type="entry name" value="Ferritin-like"/>
    <property type="match status" value="1"/>
</dbReference>
<gene>
    <name evidence="2" type="ORF">J2W48_003680</name>
</gene>
<proteinExistence type="predicted"/>
<dbReference type="Gene3D" id="1.20.1260.10">
    <property type="match status" value="1"/>
</dbReference>
<dbReference type="InterPro" id="IPR010287">
    <property type="entry name" value="DUF892_YciF-like"/>
</dbReference>
<name>A0ABU1YC44_9FLAO</name>
<reference evidence="2 3" key="1">
    <citation type="submission" date="2023-07" db="EMBL/GenBank/DDBJ databases">
        <title>Sorghum-associated microbial communities from plants grown in Nebraska, USA.</title>
        <authorList>
            <person name="Schachtman D."/>
        </authorList>
    </citation>
    <scope>NUCLEOTIDE SEQUENCE [LARGE SCALE GENOMIC DNA]</scope>
    <source>
        <strain evidence="2 3">4129</strain>
    </source>
</reference>
<dbReference type="InterPro" id="IPR012347">
    <property type="entry name" value="Ferritin-like"/>
</dbReference>